<dbReference type="Proteomes" id="UP000283509">
    <property type="component" value="Unassembled WGS sequence"/>
</dbReference>
<dbReference type="PANTHER" id="PTHR31650:SF23">
    <property type="entry name" value="GH11223P"/>
    <property type="match status" value="1"/>
</dbReference>
<dbReference type="GO" id="GO:0008374">
    <property type="term" value="F:O-acyltransferase activity"/>
    <property type="evidence" value="ECO:0007669"/>
    <property type="project" value="InterPro"/>
</dbReference>
<dbReference type="AlphaFoldDB" id="A0A3R7MI32"/>
<accession>A0A3R7MI32</accession>
<name>A0A3R7MI32_PENVA</name>
<keyword evidence="4" id="KW-1185">Reference proteome</keyword>
<evidence type="ECO:0000256" key="1">
    <source>
        <dbReference type="SAM" id="MobiDB-lite"/>
    </source>
</evidence>
<sequence length="597" mass="65570">MGDPVGINTSYSLPHERERAHANGLSPQEYVSEVISEDLPEDLPPWRVTVVRASAGDGEGRTWVVCRAHHLLAGQLSLPDLLVTAYPDPWQHPATRSLTLLAAPAATRTFLDMVVRAGAEAAARGAQALEAWWAERRSRVLAPVLALLKEALKEAKVPAEEVPQAKVARSVEVLLGLVQALWREGAERLDAGWATLSALLHVEPAFHGLVACLAWAAAVWWRVALWWLWTPVATWRVGRRAWRWAQAARASEEWRVTKAALVEVYWMVRAFVTLPRLVLEEALTVRGVTPLMGWVGRRQRTLSMRGLGRTGGLVVAWSDPVPLSTARGVRGATGATLSEVLLTASSGAVRDYLRVTGLSVPEEVCCTVPVYSRRWAESRGAVQTPGLVTLALPTGATDSSTALQMVQRSMENIRRYPERYLASVWLLRNVSYFLPESLLGATFRALSVRYPVLMSNLAGPSSTVRVWGHDLLNIFYWRPPQAGAVLSVCVASYQGRAYLGVVADGRVVPNPATLPQAFVTHLNELAVDKGVRLERQFSRKGDHFLLALEQAQEAPDAPYKETVFGVLKAVCLLFPFEGQLPSERLLTPPPPPRSPAL</sequence>
<reference evidence="3 4" key="1">
    <citation type="submission" date="2018-04" db="EMBL/GenBank/DDBJ databases">
        <authorList>
            <person name="Zhang X."/>
            <person name="Yuan J."/>
            <person name="Li F."/>
            <person name="Xiang J."/>
        </authorList>
    </citation>
    <scope>NUCLEOTIDE SEQUENCE [LARGE SCALE GENOMIC DNA]</scope>
    <source>
        <tissue evidence="3">Muscle</tissue>
    </source>
</reference>
<comment type="caution">
    <text evidence="3">The sequence shown here is derived from an EMBL/GenBank/DDBJ whole genome shotgun (WGS) entry which is preliminary data.</text>
</comment>
<feature type="domain" description="O-acyltransferase WSD1 C-terminal" evidence="2">
    <location>
        <begin position="386"/>
        <end position="525"/>
    </location>
</feature>
<evidence type="ECO:0000313" key="3">
    <source>
        <dbReference type="EMBL" id="ROT62276.1"/>
    </source>
</evidence>
<dbReference type="GO" id="GO:0019432">
    <property type="term" value="P:triglyceride biosynthetic process"/>
    <property type="evidence" value="ECO:0007669"/>
    <property type="project" value="TreeGrafter"/>
</dbReference>
<proteinExistence type="predicted"/>
<evidence type="ECO:0000259" key="2">
    <source>
        <dbReference type="Pfam" id="PF06974"/>
    </source>
</evidence>
<gene>
    <name evidence="3" type="ORF">C7M84_019888</name>
</gene>
<dbReference type="OrthoDB" id="8196708at2759"/>
<dbReference type="InterPro" id="IPR009721">
    <property type="entry name" value="O-acyltransferase_WSD1_C"/>
</dbReference>
<protein>
    <recommendedName>
        <fullName evidence="2">O-acyltransferase WSD1 C-terminal domain-containing protein</fullName>
    </recommendedName>
</protein>
<dbReference type="EMBL" id="QCYY01003742">
    <property type="protein sequence ID" value="ROT62276.1"/>
    <property type="molecule type" value="Genomic_DNA"/>
</dbReference>
<organism evidence="3 4">
    <name type="scientific">Penaeus vannamei</name>
    <name type="common">Whiteleg shrimp</name>
    <name type="synonym">Litopenaeus vannamei</name>
    <dbReference type="NCBI Taxonomy" id="6689"/>
    <lineage>
        <taxon>Eukaryota</taxon>
        <taxon>Metazoa</taxon>
        <taxon>Ecdysozoa</taxon>
        <taxon>Arthropoda</taxon>
        <taxon>Crustacea</taxon>
        <taxon>Multicrustacea</taxon>
        <taxon>Malacostraca</taxon>
        <taxon>Eumalacostraca</taxon>
        <taxon>Eucarida</taxon>
        <taxon>Decapoda</taxon>
        <taxon>Dendrobranchiata</taxon>
        <taxon>Penaeoidea</taxon>
        <taxon>Penaeidae</taxon>
        <taxon>Penaeus</taxon>
    </lineage>
</organism>
<dbReference type="InterPro" id="IPR045034">
    <property type="entry name" value="O-acyltransferase_WSD1-like"/>
</dbReference>
<evidence type="ECO:0000313" key="4">
    <source>
        <dbReference type="Proteomes" id="UP000283509"/>
    </source>
</evidence>
<feature type="region of interest" description="Disordered" evidence="1">
    <location>
        <begin position="1"/>
        <end position="25"/>
    </location>
</feature>
<dbReference type="PANTHER" id="PTHR31650">
    <property type="entry name" value="O-ACYLTRANSFERASE (WSD1-LIKE) FAMILY PROTEIN"/>
    <property type="match status" value="1"/>
</dbReference>
<reference evidence="3 4" key="2">
    <citation type="submission" date="2019-01" db="EMBL/GenBank/DDBJ databases">
        <title>The decoding of complex shrimp genome reveals the adaptation for benthos swimmer, frequently molting mechanism and breeding impact on genome.</title>
        <authorList>
            <person name="Sun Y."/>
            <person name="Gao Y."/>
            <person name="Yu Y."/>
        </authorList>
    </citation>
    <scope>NUCLEOTIDE SEQUENCE [LARGE SCALE GENOMIC DNA]</scope>
    <source>
        <tissue evidence="3">Muscle</tissue>
    </source>
</reference>
<dbReference type="Pfam" id="PF06974">
    <property type="entry name" value="WS_DGAT_C"/>
    <property type="match status" value="1"/>
</dbReference>
<dbReference type="GO" id="GO:0005886">
    <property type="term" value="C:plasma membrane"/>
    <property type="evidence" value="ECO:0007669"/>
    <property type="project" value="TreeGrafter"/>
</dbReference>